<dbReference type="InterPro" id="IPR029068">
    <property type="entry name" value="Glyas_Bleomycin-R_OHBP_Dase"/>
</dbReference>
<dbReference type="SUPFAM" id="SSF54593">
    <property type="entry name" value="Glyoxalase/Bleomycin resistance protein/Dihydroxybiphenyl dioxygenase"/>
    <property type="match status" value="1"/>
</dbReference>
<proteinExistence type="predicted"/>
<organism evidence="2 3">
    <name type="scientific">Paramicrobacterium humi</name>
    <dbReference type="NCBI Taxonomy" id="640635"/>
    <lineage>
        <taxon>Bacteria</taxon>
        <taxon>Bacillati</taxon>
        <taxon>Actinomycetota</taxon>
        <taxon>Actinomycetes</taxon>
        <taxon>Micrococcales</taxon>
        <taxon>Microbacteriaceae</taxon>
        <taxon>Paramicrobacterium</taxon>
    </lineage>
</organism>
<dbReference type="Pfam" id="PF00903">
    <property type="entry name" value="Glyoxalase"/>
    <property type="match status" value="1"/>
</dbReference>
<evidence type="ECO:0000313" key="2">
    <source>
        <dbReference type="EMBL" id="SEC50387.1"/>
    </source>
</evidence>
<dbReference type="EMBL" id="FNRY01000002">
    <property type="protein sequence ID" value="SEC50387.1"/>
    <property type="molecule type" value="Genomic_DNA"/>
</dbReference>
<sequence length="125" mass="13229">MSRSVVQINLIVSDLERTRDFFGVLGWELLAMGERAARFSGDDLVVAFHLPSFAQAWNEAYAGATGGSAVIDVGCDSADDVDATFAALVTAGGRARQVPADTFGDRYAIVEDPDGNLIGLKAHLP</sequence>
<evidence type="ECO:0000313" key="3">
    <source>
        <dbReference type="Proteomes" id="UP000199183"/>
    </source>
</evidence>
<reference evidence="2 3" key="1">
    <citation type="submission" date="2016-10" db="EMBL/GenBank/DDBJ databases">
        <authorList>
            <person name="de Groot N.N."/>
        </authorList>
    </citation>
    <scope>NUCLEOTIDE SEQUENCE [LARGE SCALE GENOMIC DNA]</scope>
    <source>
        <strain evidence="2 3">DSM 21799</strain>
    </source>
</reference>
<protein>
    <submittedName>
        <fullName evidence="2">Predicted lactoylglutathione lyase</fullName>
    </submittedName>
</protein>
<dbReference type="PROSITE" id="PS51819">
    <property type="entry name" value="VOC"/>
    <property type="match status" value="1"/>
</dbReference>
<dbReference type="GO" id="GO:0016829">
    <property type="term" value="F:lyase activity"/>
    <property type="evidence" value="ECO:0007669"/>
    <property type="project" value="UniProtKB-KW"/>
</dbReference>
<dbReference type="AlphaFoldDB" id="A0A1H4T1T8"/>
<keyword evidence="3" id="KW-1185">Reference proteome</keyword>
<dbReference type="InterPro" id="IPR037523">
    <property type="entry name" value="VOC_core"/>
</dbReference>
<name>A0A1H4T1T8_9MICO</name>
<dbReference type="InterPro" id="IPR004360">
    <property type="entry name" value="Glyas_Fos-R_dOase_dom"/>
</dbReference>
<evidence type="ECO:0000259" key="1">
    <source>
        <dbReference type="PROSITE" id="PS51819"/>
    </source>
</evidence>
<dbReference type="PANTHER" id="PTHR36503:SF3">
    <property type="entry name" value="BLR0126 PROTEIN"/>
    <property type="match status" value="1"/>
</dbReference>
<keyword evidence="2" id="KW-0456">Lyase</keyword>
<dbReference type="Gene3D" id="3.10.180.10">
    <property type="entry name" value="2,3-Dihydroxybiphenyl 1,2-Dioxygenase, domain 1"/>
    <property type="match status" value="1"/>
</dbReference>
<gene>
    <name evidence="2" type="ORF">SAMN04489806_3077</name>
</gene>
<dbReference type="Proteomes" id="UP000199183">
    <property type="component" value="Unassembled WGS sequence"/>
</dbReference>
<feature type="domain" description="VOC" evidence="1">
    <location>
        <begin position="4"/>
        <end position="123"/>
    </location>
</feature>
<dbReference type="STRING" id="640635.SAMN04489806_3077"/>
<accession>A0A1H4T1T8</accession>
<dbReference type="RefSeq" id="WP_176980902.1">
    <property type="nucleotide sequence ID" value="NZ_FNRY01000002.1"/>
</dbReference>
<dbReference type="PANTHER" id="PTHR36503">
    <property type="entry name" value="BLR2520 PROTEIN"/>
    <property type="match status" value="1"/>
</dbReference>